<protein>
    <submittedName>
        <fullName evidence="1">Uncharacterized protein</fullName>
    </submittedName>
</protein>
<organism evidence="1">
    <name type="scientific">Rhizophora mucronata</name>
    <name type="common">Asiatic mangrove</name>
    <dbReference type="NCBI Taxonomy" id="61149"/>
    <lineage>
        <taxon>Eukaryota</taxon>
        <taxon>Viridiplantae</taxon>
        <taxon>Streptophyta</taxon>
        <taxon>Embryophyta</taxon>
        <taxon>Tracheophyta</taxon>
        <taxon>Spermatophyta</taxon>
        <taxon>Magnoliopsida</taxon>
        <taxon>eudicotyledons</taxon>
        <taxon>Gunneridae</taxon>
        <taxon>Pentapetalae</taxon>
        <taxon>rosids</taxon>
        <taxon>fabids</taxon>
        <taxon>Malpighiales</taxon>
        <taxon>Rhizophoraceae</taxon>
        <taxon>Rhizophora</taxon>
    </lineage>
</organism>
<dbReference type="AlphaFoldDB" id="A0A2P2MW77"/>
<name>A0A2P2MW77_RHIMU</name>
<evidence type="ECO:0000313" key="1">
    <source>
        <dbReference type="EMBL" id="MBX34442.1"/>
    </source>
</evidence>
<proteinExistence type="predicted"/>
<accession>A0A2P2MW77</accession>
<sequence>MVSTEIGRYTSFTFPSLPPVFMCTVGSKLTCCKWSLQGDKNIIILYIFKRFEV</sequence>
<dbReference type="EMBL" id="GGEC01053958">
    <property type="protein sequence ID" value="MBX34442.1"/>
    <property type="molecule type" value="Transcribed_RNA"/>
</dbReference>
<reference evidence="1" key="1">
    <citation type="submission" date="2018-02" db="EMBL/GenBank/DDBJ databases">
        <title>Rhizophora mucronata_Transcriptome.</title>
        <authorList>
            <person name="Meera S.P."/>
            <person name="Sreeshan A."/>
            <person name="Augustine A."/>
        </authorList>
    </citation>
    <scope>NUCLEOTIDE SEQUENCE</scope>
    <source>
        <tissue evidence="1">Leaf</tissue>
    </source>
</reference>